<gene>
    <name evidence="1" type="ORF">ElyMa_000977800</name>
</gene>
<dbReference type="AlphaFoldDB" id="A0AAV4HF47"/>
<accession>A0AAV4HF47</accession>
<dbReference type="Proteomes" id="UP000762676">
    <property type="component" value="Unassembled WGS sequence"/>
</dbReference>
<dbReference type="EMBL" id="BMAT01001982">
    <property type="protein sequence ID" value="GFR96777.1"/>
    <property type="molecule type" value="Genomic_DNA"/>
</dbReference>
<protein>
    <submittedName>
        <fullName evidence="1">Uncharacterized protein</fullName>
    </submittedName>
</protein>
<proteinExistence type="predicted"/>
<comment type="caution">
    <text evidence="1">The sequence shown here is derived from an EMBL/GenBank/DDBJ whole genome shotgun (WGS) entry which is preliminary data.</text>
</comment>
<evidence type="ECO:0000313" key="1">
    <source>
        <dbReference type="EMBL" id="GFR96777.1"/>
    </source>
</evidence>
<name>A0AAV4HF47_9GAST</name>
<reference evidence="1 2" key="1">
    <citation type="journal article" date="2021" name="Elife">
        <title>Chloroplast acquisition without the gene transfer in kleptoplastic sea slugs, Plakobranchus ocellatus.</title>
        <authorList>
            <person name="Maeda T."/>
            <person name="Takahashi S."/>
            <person name="Yoshida T."/>
            <person name="Shimamura S."/>
            <person name="Takaki Y."/>
            <person name="Nagai Y."/>
            <person name="Toyoda A."/>
            <person name="Suzuki Y."/>
            <person name="Arimoto A."/>
            <person name="Ishii H."/>
            <person name="Satoh N."/>
            <person name="Nishiyama T."/>
            <person name="Hasebe M."/>
            <person name="Maruyama T."/>
            <person name="Minagawa J."/>
            <person name="Obokata J."/>
            <person name="Shigenobu S."/>
        </authorList>
    </citation>
    <scope>NUCLEOTIDE SEQUENCE [LARGE SCALE GENOMIC DNA]</scope>
</reference>
<keyword evidence="2" id="KW-1185">Reference proteome</keyword>
<organism evidence="1 2">
    <name type="scientific">Elysia marginata</name>
    <dbReference type="NCBI Taxonomy" id="1093978"/>
    <lineage>
        <taxon>Eukaryota</taxon>
        <taxon>Metazoa</taxon>
        <taxon>Spiralia</taxon>
        <taxon>Lophotrochozoa</taxon>
        <taxon>Mollusca</taxon>
        <taxon>Gastropoda</taxon>
        <taxon>Heterobranchia</taxon>
        <taxon>Euthyneura</taxon>
        <taxon>Panpulmonata</taxon>
        <taxon>Sacoglossa</taxon>
        <taxon>Placobranchoidea</taxon>
        <taxon>Plakobranchidae</taxon>
        <taxon>Elysia</taxon>
    </lineage>
</organism>
<evidence type="ECO:0000313" key="2">
    <source>
        <dbReference type="Proteomes" id="UP000762676"/>
    </source>
</evidence>
<sequence>MIIGEVGQKKYFITVQKSVQQPQQGQWTNWNNGTAIQMSQTWHVVSGSRKNKLTPQINASSSVLKTKSVALEKEGRSFMPTRSEYTNYRPCPEFLLCSSLTMSIHLEAQQSASRACPSHKHRSTHLRQALHHLQQKMELRNSTKLRPQQEPNEKGCWVAVMLA</sequence>